<feature type="DNA-binding region" description="HMG box" evidence="1">
    <location>
        <begin position="393"/>
        <end position="461"/>
    </location>
</feature>
<feature type="DNA-binding region" description="HMG box" evidence="1">
    <location>
        <begin position="150"/>
        <end position="218"/>
    </location>
</feature>
<organism evidence="4 5">
    <name type="scientific">Genlisea aurea</name>
    <dbReference type="NCBI Taxonomy" id="192259"/>
    <lineage>
        <taxon>Eukaryota</taxon>
        <taxon>Viridiplantae</taxon>
        <taxon>Streptophyta</taxon>
        <taxon>Embryophyta</taxon>
        <taxon>Tracheophyta</taxon>
        <taxon>Spermatophyta</taxon>
        <taxon>Magnoliopsida</taxon>
        <taxon>eudicotyledons</taxon>
        <taxon>Gunneridae</taxon>
        <taxon>Pentapetalae</taxon>
        <taxon>asterids</taxon>
        <taxon>lamiids</taxon>
        <taxon>Lamiales</taxon>
        <taxon>Lentibulariaceae</taxon>
        <taxon>Genlisea</taxon>
    </lineage>
</organism>
<protein>
    <recommendedName>
        <fullName evidence="3">HMG box domain-containing protein</fullName>
    </recommendedName>
</protein>
<keyword evidence="1" id="KW-0238">DNA-binding</keyword>
<proteinExistence type="predicted"/>
<evidence type="ECO:0000313" key="4">
    <source>
        <dbReference type="EMBL" id="EPS57873.1"/>
    </source>
</evidence>
<dbReference type="Pfam" id="PF00505">
    <property type="entry name" value="HMG_box"/>
    <property type="match status" value="3"/>
</dbReference>
<name>S8D5I4_9LAMI</name>
<dbReference type="GO" id="GO:0005634">
    <property type="term" value="C:nucleus"/>
    <property type="evidence" value="ECO:0007669"/>
    <property type="project" value="UniProtKB-UniRule"/>
</dbReference>
<dbReference type="PROSITE" id="PS50118">
    <property type="entry name" value="HMG_BOX_2"/>
    <property type="match status" value="3"/>
</dbReference>
<keyword evidence="5" id="KW-1185">Reference proteome</keyword>
<dbReference type="GO" id="GO:0003677">
    <property type="term" value="F:DNA binding"/>
    <property type="evidence" value="ECO:0007669"/>
    <property type="project" value="UniProtKB-UniRule"/>
</dbReference>
<dbReference type="AlphaFoldDB" id="S8D5I4"/>
<dbReference type="SUPFAM" id="SSF47095">
    <property type="entry name" value="HMG-box"/>
    <property type="match status" value="3"/>
</dbReference>
<feature type="compositionally biased region" description="Basic and acidic residues" evidence="2">
    <location>
        <begin position="330"/>
        <end position="354"/>
    </location>
</feature>
<dbReference type="InterPro" id="IPR009071">
    <property type="entry name" value="HMG_box_dom"/>
</dbReference>
<dbReference type="SMART" id="SM00398">
    <property type="entry name" value="HMG"/>
    <property type="match status" value="3"/>
</dbReference>
<accession>S8D5I4</accession>
<feature type="DNA-binding region" description="HMG box" evidence="1">
    <location>
        <begin position="266"/>
        <end position="332"/>
    </location>
</feature>
<evidence type="ECO:0000259" key="3">
    <source>
        <dbReference type="PROSITE" id="PS50118"/>
    </source>
</evidence>
<feature type="domain" description="HMG box" evidence="3">
    <location>
        <begin position="150"/>
        <end position="218"/>
    </location>
</feature>
<dbReference type="InterPro" id="IPR044601">
    <property type="entry name" value="HMGB6/HMGB13"/>
</dbReference>
<sequence>GRPRKALAQKVPTTSDANIVAGTLGEPSPVAAPASVLQKENRVVMSDPSAKKKRGKKEKEPPQPSIEKELQEMQEKLEKLTLEKEQAEEMLKAKDEELDTKNKEHEKLRNELKKLQKIKEFKPTMNLPVGLSLRDQDLDKKVKKKKSSSMKKPSPPYVLWCKDQWDEVKKANPEADFKEMSSLLSSKWKQVTAEEKKPYEERYQAEKEAYFKVTGNEKREQEAMKLLEEEHKQKTALDLLEQYLRFKQEVEKEPKKTRKEKDPLKPKHPMSAFFIFSNERRAGLLSENKNVTLAAKIAGEEWKNMTEEQRAPYEKVALEKKAQYAKDLELYKQKKEEEGADQKKVEEETMKLQKQEALQLLKKKEKTENLIKKNKEEKRQQKNNKKSSDPNKPKKPATSFLLFSKETRKCLQEERPEINSATLSALISVKWKEMGEDERKIWNGKAAIAMEAYKKEVEEYNKT</sequence>
<evidence type="ECO:0000313" key="5">
    <source>
        <dbReference type="Proteomes" id="UP000015453"/>
    </source>
</evidence>
<dbReference type="PANTHER" id="PTHR46912:SF1">
    <property type="entry name" value="HIGH MOBILITY GROUP B PROTEIN 13"/>
    <property type="match status" value="1"/>
</dbReference>
<dbReference type="PANTHER" id="PTHR46912">
    <property type="entry name" value="HIGH MOBILITY GROUP B PROTEIN 13"/>
    <property type="match status" value="1"/>
</dbReference>
<feature type="domain" description="HMG box" evidence="3">
    <location>
        <begin position="393"/>
        <end position="461"/>
    </location>
</feature>
<feature type="region of interest" description="Disordered" evidence="2">
    <location>
        <begin position="330"/>
        <end position="400"/>
    </location>
</feature>
<feature type="non-terminal residue" evidence="4">
    <location>
        <position position="463"/>
    </location>
</feature>
<evidence type="ECO:0000256" key="1">
    <source>
        <dbReference type="PROSITE-ProRule" id="PRU00267"/>
    </source>
</evidence>
<keyword evidence="1" id="KW-0539">Nucleus</keyword>
<gene>
    <name evidence="4" type="ORF">M569_16944</name>
</gene>
<dbReference type="Proteomes" id="UP000015453">
    <property type="component" value="Unassembled WGS sequence"/>
</dbReference>
<dbReference type="EMBL" id="AUSU01009753">
    <property type="protein sequence ID" value="EPS57873.1"/>
    <property type="molecule type" value="Genomic_DNA"/>
</dbReference>
<dbReference type="Gene3D" id="1.10.30.10">
    <property type="entry name" value="High mobility group box domain"/>
    <property type="match status" value="3"/>
</dbReference>
<dbReference type="InterPro" id="IPR036910">
    <property type="entry name" value="HMG_box_dom_sf"/>
</dbReference>
<feature type="compositionally biased region" description="Basic and acidic residues" evidence="2">
    <location>
        <begin position="365"/>
        <end position="392"/>
    </location>
</feature>
<feature type="compositionally biased region" description="Basic and acidic residues" evidence="2">
    <location>
        <begin position="57"/>
        <end position="70"/>
    </location>
</feature>
<comment type="caution">
    <text evidence="4">The sequence shown here is derived from an EMBL/GenBank/DDBJ whole genome shotgun (WGS) entry which is preliminary data.</text>
</comment>
<feature type="region of interest" description="Disordered" evidence="2">
    <location>
        <begin position="18"/>
        <end position="70"/>
    </location>
</feature>
<feature type="non-terminal residue" evidence="4">
    <location>
        <position position="1"/>
    </location>
</feature>
<feature type="domain" description="HMG box" evidence="3">
    <location>
        <begin position="266"/>
        <end position="332"/>
    </location>
</feature>
<reference evidence="4 5" key="1">
    <citation type="journal article" date="2013" name="BMC Genomics">
        <title>The miniature genome of a carnivorous plant Genlisea aurea contains a low number of genes and short non-coding sequences.</title>
        <authorList>
            <person name="Leushkin E.V."/>
            <person name="Sutormin R.A."/>
            <person name="Nabieva E.R."/>
            <person name="Penin A.A."/>
            <person name="Kondrashov A.S."/>
            <person name="Logacheva M.D."/>
        </authorList>
    </citation>
    <scope>NUCLEOTIDE SEQUENCE [LARGE SCALE GENOMIC DNA]</scope>
</reference>
<dbReference type="OrthoDB" id="1919336at2759"/>
<evidence type="ECO:0000256" key="2">
    <source>
        <dbReference type="SAM" id="MobiDB-lite"/>
    </source>
</evidence>
<dbReference type="CDD" id="cd22006">
    <property type="entry name" value="HMG-box_AtHMGB6-like_rpt1"/>
    <property type="match status" value="1"/>
</dbReference>